<dbReference type="GO" id="GO:0016301">
    <property type="term" value="F:kinase activity"/>
    <property type="evidence" value="ECO:0007669"/>
    <property type="project" value="UniProtKB-KW"/>
</dbReference>
<dbReference type="GO" id="GO:0030246">
    <property type="term" value="F:carbohydrate binding"/>
    <property type="evidence" value="ECO:0007669"/>
    <property type="project" value="UniProtKB-KW"/>
</dbReference>
<sequence length="427" mass="47962">MAVALPFALSLMLLSLLPYHTHAQTYSSVTLGSSLTAEGNNSFWASPSDEFAFGFQQIRNEGFLLAIWFNKIPEKTIVWSANGNNLVQRGSRVELTTGGQFVLNDPEGKQIWNAVYASKVSYAAMLDTGNFVLASQDSIYLWESFDHPTDTILPTQMLDLGSQLVARFSEKNYSNGRFLFILQADGDLILYTTAFPTDSVNFDYWSTETLGSGFQLIFDQSGYINLITRNGNKLSVLSSNTASTKDFYQRAILEYDGVFRHYVYPKSADSSREKWPMAWYPLSFIPENICMSITTSTGSGACGFNSYCELGDDQRPNCKCPPGYSFLDPDNTMSGCKQNFVTQNCEKASQEKDQFYLEEMINTDWPLADYEYFRPVTEDWCREACLGDCFCAVAIFRNGKCWKKKTPLSNGRIDPSVGGKALIKTRI</sequence>
<dbReference type="Pfam" id="PF01453">
    <property type="entry name" value="B_lectin"/>
    <property type="match status" value="1"/>
</dbReference>
<dbReference type="PANTHER" id="PTHR47976:SF108">
    <property type="entry name" value="G-TYPE LECTIN S-RECEPTOR-LIKE SERINE_THREONINE-PROTEIN KINASE LECRK1"/>
    <property type="match status" value="1"/>
</dbReference>
<evidence type="ECO:0000256" key="1">
    <source>
        <dbReference type="ARBA" id="ARBA00022729"/>
    </source>
</evidence>
<dbReference type="InterPro" id="IPR001480">
    <property type="entry name" value="Bulb-type_lectin_dom"/>
</dbReference>
<dbReference type="SMART" id="SM00108">
    <property type="entry name" value="B_lectin"/>
    <property type="match status" value="1"/>
</dbReference>
<dbReference type="PANTHER" id="PTHR47976">
    <property type="entry name" value="G-TYPE LECTIN S-RECEPTOR-LIKE SERINE/THREONINE-PROTEIN KINASE SD2-5"/>
    <property type="match status" value="1"/>
</dbReference>
<evidence type="ECO:0000256" key="3">
    <source>
        <dbReference type="ARBA" id="ARBA00023180"/>
    </source>
</evidence>
<dbReference type="CDD" id="cd01098">
    <property type="entry name" value="PAN_AP_plant"/>
    <property type="match status" value="1"/>
</dbReference>
<feature type="chain" id="PRO_5019483720" evidence="4">
    <location>
        <begin position="24"/>
        <end position="427"/>
    </location>
</feature>
<evidence type="ECO:0000313" key="6">
    <source>
        <dbReference type="EMBL" id="RVW48659.1"/>
    </source>
</evidence>
<keyword evidence="2" id="KW-1015">Disulfide bond</keyword>
<name>A0A438ELP4_VITVI</name>
<evidence type="ECO:0000256" key="4">
    <source>
        <dbReference type="SAM" id="SignalP"/>
    </source>
</evidence>
<accession>A0A438ELP4</accession>
<keyword evidence="3" id="KW-0325">Glycoprotein</keyword>
<keyword evidence="6" id="KW-0675">Receptor</keyword>
<dbReference type="SUPFAM" id="SSF51110">
    <property type="entry name" value="alpha-D-mannose-specific plant lectins"/>
    <property type="match status" value="2"/>
</dbReference>
<dbReference type="InterPro" id="IPR036426">
    <property type="entry name" value="Bulb-type_lectin_dom_sf"/>
</dbReference>
<keyword evidence="6" id="KW-0430">Lectin</keyword>
<dbReference type="FunFam" id="2.90.10.10:FF:000024">
    <property type="entry name" value="Uncharacterized protein"/>
    <property type="match status" value="1"/>
</dbReference>
<dbReference type="PROSITE" id="PS50927">
    <property type="entry name" value="BULB_LECTIN"/>
    <property type="match status" value="1"/>
</dbReference>
<reference evidence="6 7" key="1">
    <citation type="journal article" date="2018" name="PLoS Genet.">
        <title>Population sequencing reveals clonal diversity and ancestral inbreeding in the grapevine cultivar Chardonnay.</title>
        <authorList>
            <person name="Roach M.J."/>
            <person name="Johnson D.L."/>
            <person name="Bohlmann J."/>
            <person name="van Vuuren H.J."/>
            <person name="Jones S.J."/>
            <person name="Pretorius I.S."/>
            <person name="Schmidt S.A."/>
            <person name="Borneman A.R."/>
        </authorList>
    </citation>
    <scope>NUCLEOTIDE SEQUENCE [LARGE SCALE GENOMIC DNA]</scope>
    <source>
        <strain evidence="7">cv. Chardonnay</strain>
        <tissue evidence="6">Leaf</tissue>
    </source>
</reference>
<proteinExistence type="predicted"/>
<dbReference type="CDD" id="cd00028">
    <property type="entry name" value="B_lectin"/>
    <property type="match status" value="1"/>
</dbReference>
<dbReference type="EMBL" id="QGNW01001246">
    <property type="protein sequence ID" value="RVW48659.1"/>
    <property type="molecule type" value="Genomic_DNA"/>
</dbReference>
<evidence type="ECO:0000256" key="2">
    <source>
        <dbReference type="ARBA" id="ARBA00023157"/>
    </source>
</evidence>
<feature type="domain" description="Bulb-type lectin" evidence="5">
    <location>
        <begin position="28"/>
        <end position="146"/>
    </location>
</feature>
<evidence type="ECO:0000313" key="7">
    <source>
        <dbReference type="Proteomes" id="UP000288805"/>
    </source>
</evidence>
<protein>
    <submittedName>
        <fullName evidence="6">G-type lectin S-receptor-like serine/threonine-protein kinase LECRK3</fullName>
    </submittedName>
</protein>
<feature type="signal peptide" evidence="4">
    <location>
        <begin position="1"/>
        <end position="23"/>
    </location>
</feature>
<evidence type="ECO:0000259" key="5">
    <source>
        <dbReference type="PROSITE" id="PS50927"/>
    </source>
</evidence>
<organism evidence="6 7">
    <name type="scientific">Vitis vinifera</name>
    <name type="common">Grape</name>
    <dbReference type="NCBI Taxonomy" id="29760"/>
    <lineage>
        <taxon>Eukaryota</taxon>
        <taxon>Viridiplantae</taxon>
        <taxon>Streptophyta</taxon>
        <taxon>Embryophyta</taxon>
        <taxon>Tracheophyta</taxon>
        <taxon>Spermatophyta</taxon>
        <taxon>Magnoliopsida</taxon>
        <taxon>eudicotyledons</taxon>
        <taxon>Gunneridae</taxon>
        <taxon>Pentapetalae</taxon>
        <taxon>rosids</taxon>
        <taxon>Vitales</taxon>
        <taxon>Vitaceae</taxon>
        <taxon>Viteae</taxon>
        <taxon>Vitis</taxon>
    </lineage>
</organism>
<dbReference type="Gene3D" id="2.90.10.10">
    <property type="entry name" value="Bulb-type lectin domain"/>
    <property type="match status" value="2"/>
</dbReference>
<keyword evidence="6" id="KW-0808">Transferase</keyword>
<dbReference type="Proteomes" id="UP000288805">
    <property type="component" value="Unassembled WGS sequence"/>
</dbReference>
<gene>
    <name evidence="6" type="primary">LECRK3_17</name>
    <name evidence="6" type="ORF">CK203_103698</name>
</gene>
<dbReference type="InterPro" id="IPR051343">
    <property type="entry name" value="G-type_lectin_kinases/EP1-like"/>
</dbReference>
<comment type="caution">
    <text evidence="6">The sequence shown here is derived from an EMBL/GenBank/DDBJ whole genome shotgun (WGS) entry which is preliminary data.</text>
</comment>
<keyword evidence="1 4" id="KW-0732">Signal</keyword>
<dbReference type="FunFam" id="2.90.10.10:FF:000013">
    <property type="entry name" value="G-type lectin S-receptor-like serine/threonine-protein kinase LECRK1"/>
    <property type="match status" value="1"/>
</dbReference>
<dbReference type="AlphaFoldDB" id="A0A438ELP4"/>
<keyword evidence="6" id="KW-0418">Kinase</keyword>